<sequence>MYSLHSRGDTWRLDTALLRDEMALSSMMRQSIRTSLSVTPMSPARWEIVKSDCRFYGTSAGKMLRLLRHRVTEALNETTSRIFIVQRGGTRTRMMSEYLVLTRLVALPLRSNCIANPSTTRSSHILKTGEVPSSFLCGRVILLPKDGSPPDPAARRPLTTMNMDYKLVASLLVSQRDDKSLVCRNGLPRNVASYFVVSGRTLIFYGTTECSPVITGSRPEGPIGKWIRTVGKPLGHVEVKIVDNENRVVPLNNRGELCARGYLVFLGYYNDEQKTEELVQNGWGTANMDLDECTVGKITTGVENNQKFRLVGRAREAGAASVGVNDIGGRLESRFLIRCGPGTHGPQRQSDVGITSCTLNQWCSVSGPSSAGVCPLRAPRHTAHENIDADPQWVRDVRDEALMSEDGTITITGRIRDMICRGGENVYPLEIEDFLYKHPDIEEVQVVGVPDRRLGEEVCAWIKLKPGTTTTEDEIREFCRGQVVN</sequence>
<dbReference type="EMBL" id="JABSTQ010011167">
    <property type="protein sequence ID" value="KAG0414565.1"/>
    <property type="molecule type" value="Genomic_DNA"/>
</dbReference>
<name>A0AC60P559_IXOPE</name>
<organism evidence="1 2">
    <name type="scientific">Ixodes persulcatus</name>
    <name type="common">Taiga tick</name>
    <dbReference type="NCBI Taxonomy" id="34615"/>
    <lineage>
        <taxon>Eukaryota</taxon>
        <taxon>Metazoa</taxon>
        <taxon>Ecdysozoa</taxon>
        <taxon>Arthropoda</taxon>
        <taxon>Chelicerata</taxon>
        <taxon>Arachnida</taxon>
        <taxon>Acari</taxon>
        <taxon>Parasitiformes</taxon>
        <taxon>Ixodida</taxon>
        <taxon>Ixodoidea</taxon>
        <taxon>Ixodidae</taxon>
        <taxon>Ixodinae</taxon>
        <taxon>Ixodes</taxon>
    </lineage>
</organism>
<dbReference type="Proteomes" id="UP000805193">
    <property type="component" value="Unassembled WGS sequence"/>
</dbReference>
<evidence type="ECO:0000313" key="1">
    <source>
        <dbReference type="EMBL" id="KAG0414565.1"/>
    </source>
</evidence>
<keyword evidence="2" id="KW-1185">Reference proteome</keyword>
<accession>A0AC60P559</accession>
<comment type="caution">
    <text evidence="1">The sequence shown here is derived from an EMBL/GenBank/DDBJ whole genome shotgun (WGS) entry which is preliminary data.</text>
</comment>
<protein>
    <submittedName>
        <fullName evidence="1">Uncharacterized protein</fullName>
    </submittedName>
</protein>
<proteinExistence type="predicted"/>
<evidence type="ECO:0000313" key="2">
    <source>
        <dbReference type="Proteomes" id="UP000805193"/>
    </source>
</evidence>
<gene>
    <name evidence="1" type="ORF">HPB47_008261</name>
</gene>
<reference evidence="1 2" key="1">
    <citation type="journal article" date="2020" name="Cell">
        <title>Large-Scale Comparative Analyses of Tick Genomes Elucidate Their Genetic Diversity and Vector Capacities.</title>
        <authorList>
            <consortium name="Tick Genome and Microbiome Consortium (TIGMIC)"/>
            <person name="Jia N."/>
            <person name="Wang J."/>
            <person name="Shi W."/>
            <person name="Du L."/>
            <person name="Sun Y."/>
            <person name="Zhan W."/>
            <person name="Jiang J.F."/>
            <person name="Wang Q."/>
            <person name="Zhang B."/>
            <person name="Ji P."/>
            <person name="Bell-Sakyi L."/>
            <person name="Cui X.M."/>
            <person name="Yuan T.T."/>
            <person name="Jiang B.G."/>
            <person name="Yang W.F."/>
            <person name="Lam T.T."/>
            <person name="Chang Q.C."/>
            <person name="Ding S.J."/>
            <person name="Wang X.J."/>
            <person name="Zhu J.G."/>
            <person name="Ruan X.D."/>
            <person name="Zhao L."/>
            <person name="Wei J.T."/>
            <person name="Ye R.Z."/>
            <person name="Que T.C."/>
            <person name="Du C.H."/>
            <person name="Zhou Y.H."/>
            <person name="Cheng J.X."/>
            <person name="Dai P.F."/>
            <person name="Guo W.B."/>
            <person name="Han X.H."/>
            <person name="Huang E.J."/>
            <person name="Li L.F."/>
            <person name="Wei W."/>
            <person name="Gao Y.C."/>
            <person name="Liu J.Z."/>
            <person name="Shao H.Z."/>
            <person name="Wang X."/>
            <person name="Wang C.C."/>
            <person name="Yang T.C."/>
            <person name="Huo Q.B."/>
            <person name="Li W."/>
            <person name="Chen H.Y."/>
            <person name="Chen S.E."/>
            <person name="Zhou L.G."/>
            <person name="Ni X.B."/>
            <person name="Tian J.H."/>
            <person name="Sheng Y."/>
            <person name="Liu T."/>
            <person name="Pan Y.S."/>
            <person name="Xia L.Y."/>
            <person name="Li J."/>
            <person name="Zhao F."/>
            <person name="Cao W.C."/>
        </authorList>
    </citation>
    <scope>NUCLEOTIDE SEQUENCE [LARGE SCALE GENOMIC DNA]</scope>
    <source>
        <strain evidence="1">Iper-2018</strain>
    </source>
</reference>